<feature type="transmembrane region" description="Helical" evidence="2">
    <location>
        <begin position="122"/>
        <end position="141"/>
    </location>
</feature>
<evidence type="ECO:0000313" key="5">
    <source>
        <dbReference type="Proteomes" id="UP000699975"/>
    </source>
</evidence>
<dbReference type="InterPro" id="IPR025194">
    <property type="entry name" value="RodZ-like_C"/>
</dbReference>
<evidence type="ECO:0000259" key="3">
    <source>
        <dbReference type="Pfam" id="PF13464"/>
    </source>
</evidence>
<feature type="domain" description="Cytoskeleton protein RodZ-like C-terminal" evidence="3">
    <location>
        <begin position="198"/>
        <end position="254"/>
    </location>
</feature>
<evidence type="ECO:0000256" key="1">
    <source>
        <dbReference type="SAM" id="MobiDB-lite"/>
    </source>
</evidence>
<accession>A0ABS6SK44</accession>
<dbReference type="Pfam" id="PF13464">
    <property type="entry name" value="RodZ_C"/>
    <property type="match status" value="1"/>
</dbReference>
<gene>
    <name evidence="4" type="ORF">KCG45_02350</name>
</gene>
<dbReference type="EMBL" id="JAGSPB010000001">
    <property type="protein sequence ID" value="MBV7265014.1"/>
    <property type="molecule type" value="Genomic_DNA"/>
</dbReference>
<organism evidence="4 5">
    <name type="scientific">Erythrobacter ani</name>
    <dbReference type="NCBI Taxonomy" id="2827235"/>
    <lineage>
        <taxon>Bacteria</taxon>
        <taxon>Pseudomonadati</taxon>
        <taxon>Pseudomonadota</taxon>
        <taxon>Alphaproteobacteria</taxon>
        <taxon>Sphingomonadales</taxon>
        <taxon>Erythrobacteraceae</taxon>
        <taxon>Erythrobacter/Porphyrobacter group</taxon>
        <taxon>Erythrobacter</taxon>
    </lineage>
</organism>
<dbReference type="RefSeq" id="WP_218315528.1">
    <property type="nucleotide sequence ID" value="NZ_JAGSPB010000001.1"/>
</dbReference>
<keyword evidence="2" id="KW-0812">Transmembrane</keyword>
<keyword evidence="2" id="KW-1133">Transmembrane helix</keyword>
<dbReference type="PANTHER" id="PTHR34475">
    <property type="match status" value="1"/>
</dbReference>
<reference evidence="4 5" key="1">
    <citation type="submission" date="2021-04" db="EMBL/GenBank/DDBJ databases">
        <authorList>
            <person name="Pira H."/>
            <person name="Risdian C."/>
            <person name="Wink J."/>
        </authorList>
    </citation>
    <scope>NUCLEOTIDE SEQUENCE [LARGE SCALE GENOMIC DNA]</scope>
    <source>
        <strain evidence="4 5">WH131</strain>
    </source>
</reference>
<comment type="caution">
    <text evidence="4">The sequence shown here is derived from an EMBL/GenBank/DDBJ whole genome shotgun (WGS) entry which is preliminary data.</text>
</comment>
<keyword evidence="5" id="KW-1185">Reference proteome</keyword>
<evidence type="ECO:0000313" key="4">
    <source>
        <dbReference type="EMBL" id="MBV7265014.1"/>
    </source>
</evidence>
<sequence length="286" mass="30113">MTDEHESSEDGPIADPEAGPATAGGYLRAAREKKGFELDHISAETRIPLRHLKAIEDGAFDELPSRAYAIGFARTYARAVGLDDRDITDLVREELAEGHARQSALAGGMEPGDPAKLPSAGLAWFGAVAAIILAVGVFSFYRTYFAAGSGPAPLVAETQDVDDSEQLAANENGGAEGGDANAAVIDPEGKVVFTALEDGIWVRFYEDEGERFFEAQMASGDTFEVPADSEAPLINTGRPDAFSITIDGKEVPKLSEEPITLGDTPISASALLARSESDAASAPQLN</sequence>
<proteinExistence type="predicted"/>
<dbReference type="Pfam" id="PF13413">
    <property type="entry name" value="HTH_25"/>
    <property type="match status" value="1"/>
</dbReference>
<feature type="region of interest" description="Disordered" evidence="1">
    <location>
        <begin position="1"/>
        <end position="23"/>
    </location>
</feature>
<evidence type="ECO:0000256" key="2">
    <source>
        <dbReference type="SAM" id="Phobius"/>
    </source>
</evidence>
<name>A0ABS6SK44_9SPHN</name>
<dbReference type="InterPro" id="IPR050400">
    <property type="entry name" value="Bact_Cytoskel_RodZ"/>
</dbReference>
<protein>
    <submittedName>
        <fullName evidence="4">DUF4115 domain-containing protein</fullName>
    </submittedName>
</protein>
<keyword evidence="2" id="KW-0472">Membrane</keyword>
<dbReference type="Proteomes" id="UP000699975">
    <property type="component" value="Unassembled WGS sequence"/>
</dbReference>
<dbReference type="PANTHER" id="PTHR34475:SF1">
    <property type="entry name" value="CYTOSKELETON PROTEIN RODZ"/>
    <property type="match status" value="1"/>
</dbReference>